<sequence>MNSEFRATNSEFRPVNSGIRPLRNDFPGSDEYNNRQKRELLWLAIFLCIIVVVGAYVALEKESKQEERKEGNEMRVVVVVPPFGGRNFHTRAPIDAPFAATRSSRLPLRFYPNN</sequence>
<proteinExistence type="predicted"/>
<evidence type="ECO:0008006" key="4">
    <source>
        <dbReference type="Google" id="ProtNLM"/>
    </source>
</evidence>
<accession>A0ABU6SZM2</accession>
<protein>
    <recommendedName>
        <fullName evidence="4">Transmembrane protein</fullName>
    </recommendedName>
</protein>
<keyword evidence="1" id="KW-0472">Membrane</keyword>
<reference evidence="2 3" key="1">
    <citation type="journal article" date="2023" name="Plants (Basel)">
        <title>Bridging the Gap: Combining Genomics and Transcriptomics Approaches to Understand Stylosanthes scabra, an Orphan Legume from the Brazilian Caatinga.</title>
        <authorList>
            <person name="Ferreira-Neto J.R.C."/>
            <person name="da Silva M.D."/>
            <person name="Binneck E."/>
            <person name="de Melo N.F."/>
            <person name="da Silva R.H."/>
            <person name="de Melo A.L.T.M."/>
            <person name="Pandolfi V."/>
            <person name="Bustamante F.O."/>
            <person name="Brasileiro-Vidal A.C."/>
            <person name="Benko-Iseppon A.M."/>
        </authorList>
    </citation>
    <scope>NUCLEOTIDE SEQUENCE [LARGE SCALE GENOMIC DNA]</scope>
    <source>
        <tissue evidence="2">Leaves</tissue>
    </source>
</reference>
<name>A0ABU6SZM2_9FABA</name>
<dbReference type="EMBL" id="JASCZI010065054">
    <property type="protein sequence ID" value="MED6141855.1"/>
    <property type="molecule type" value="Genomic_DNA"/>
</dbReference>
<gene>
    <name evidence="2" type="ORF">PIB30_107586</name>
</gene>
<evidence type="ECO:0000256" key="1">
    <source>
        <dbReference type="SAM" id="Phobius"/>
    </source>
</evidence>
<feature type="transmembrane region" description="Helical" evidence="1">
    <location>
        <begin position="40"/>
        <end position="59"/>
    </location>
</feature>
<organism evidence="2 3">
    <name type="scientific">Stylosanthes scabra</name>
    <dbReference type="NCBI Taxonomy" id="79078"/>
    <lineage>
        <taxon>Eukaryota</taxon>
        <taxon>Viridiplantae</taxon>
        <taxon>Streptophyta</taxon>
        <taxon>Embryophyta</taxon>
        <taxon>Tracheophyta</taxon>
        <taxon>Spermatophyta</taxon>
        <taxon>Magnoliopsida</taxon>
        <taxon>eudicotyledons</taxon>
        <taxon>Gunneridae</taxon>
        <taxon>Pentapetalae</taxon>
        <taxon>rosids</taxon>
        <taxon>fabids</taxon>
        <taxon>Fabales</taxon>
        <taxon>Fabaceae</taxon>
        <taxon>Papilionoideae</taxon>
        <taxon>50 kb inversion clade</taxon>
        <taxon>dalbergioids sensu lato</taxon>
        <taxon>Dalbergieae</taxon>
        <taxon>Pterocarpus clade</taxon>
        <taxon>Stylosanthes</taxon>
    </lineage>
</organism>
<keyword evidence="3" id="KW-1185">Reference proteome</keyword>
<comment type="caution">
    <text evidence="2">The sequence shown here is derived from an EMBL/GenBank/DDBJ whole genome shotgun (WGS) entry which is preliminary data.</text>
</comment>
<evidence type="ECO:0000313" key="2">
    <source>
        <dbReference type="EMBL" id="MED6141855.1"/>
    </source>
</evidence>
<dbReference type="Proteomes" id="UP001341840">
    <property type="component" value="Unassembled WGS sequence"/>
</dbReference>
<evidence type="ECO:0000313" key="3">
    <source>
        <dbReference type="Proteomes" id="UP001341840"/>
    </source>
</evidence>
<keyword evidence="1" id="KW-1133">Transmembrane helix</keyword>
<keyword evidence="1" id="KW-0812">Transmembrane</keyword>